<dbReference type="PANTHER" id="PTHR33699">
    <property type="entry name" value="EXPRESSED PROTEIN"/>
    <property type="match status" value="1"/>
</dbReference>
<organism evidence="2 3">
    <name type="scientific">Actinidia rufa</name>
    <dbReference type="NCBI Taxonomy" id="165716"/>
    <lineage>
        <taxon>Eukaryota</taxon>
        <taxon>Viridiplantae</taxon>
        <taxon>Streptophyta</taxon>
        <taxon>Embryophyta</taxon>
        <taxon>Tracheophyta</taxon>
        <taxon>Spermatophyta</taxon>
        <taxon>Magnoliopsida</taxon>
        <taxon>eudicotyledons</taxon>
        <taxon>Gunneridae</taxon>
        <taxon>Pentapetalae</taxon>
        <taxon>asterids</taxon>
        <taxon>Ericales</taxon>
        <taxon>Actinidiaceae</taxon>
        <taxon>Actinidia</taxon>
    </lineage>
</organism>
<comment type="caution">
    <text evidence="2">The sequence shown here is derived from an EMBL/GenBank/DDBJ whole genome shotgun (WGS) entry which is preliminary data.</text>
</comment>
<dbReference type="AlphaFoldDB" id="A0A7J0GRU0"/>
<name>A0A7J0GRU0_9ERIC</name>
<protein>
    <submittedName>
        <fullName evidence="2">Uncharacterized protein</fullName>
    </submittedName>
</protein>
<dbReference type="OrthoDB" id="755325at2759"/>
<evidence type="ECO:0000313" key="2">
    <source>
        <dbReference type="EMBL" id="GFZ13354.1"/>
    </source>
</evidence>
<dbReference type="EMBL" id="BJWL01000023">
    <property type="protein sequence ID" value="GFZ13354.1"/>
    <property type="molecule type" value="Genomic_DNA"/>
</dbReference>
<feature type="compositionally biased region" description="Basic and acidic residues" evidence="1">
    <location>
        <begin position="26"/>
        <end position="39"/>
    </location>
</feature>
<sequence length="181" mass="20358">MEVPATTTTRDSGGNANNGGLELEGGGERERVLESESRRSQVPAFGSWECVGDFPFTQCFDSARQPGLVRYSTYCEDDEDGDLYVAGDLYDHDAMPKEKSHYRHVREEAWVVCEIRKEPPSPVSSPPLPSRKAPKPVDEDLYNLSPELLHSSPKRVSHEFHTFSCVGSKVIFYYSWGVLRN</sequence>
<accession>A0A7J0GRU0</accession>
<dbReference type="Proteomes" id="UP000585474">
    <property type="component" value="Unassembled WGS sequence"/>
</dbReference>
<feature type="compositionally biased region" description="Low complexity" evidence="1">
    <location>
        <begin position="12"/>
        <end position="21"/>
    </location>
</feature>
<gene>
    <name evidence="2" type="ORF">Acr_23g0017390</name>
</gene>
<evidence type="ECO:0000256" key="1">
    <source>
        <dbReference type="SAM" id="MobiDB-lite"/>
    </source>
</evidence>
<evidence type="ECO:0000313" key="3">
    <source>
        <dbReference type="Proteomes" id="UP000585474"/>
    </source>
</evidence>
<feature type="compositionally biased region" description="Polar residues" evidence="1">
    <location>
        <begin position="1"/>
        <end position="11"/>
    </location>
</feature>
<reference evidence="2 3" key="1">
    <citation type="submission" date="2019-07" db="EMBL/GenBank/DDBJ databases">
        <title>De Novo Assembly of kiwifruit Actinidia rufa.</title>
        <authorList>
            <person name="Sugita-Konishi S."/>
            <person name="Sato K."/>
            <person name="Mori E."/>
            <person name="Abe Y."/>
            <person name="Kisaki G."/>
            <person name="Hamano K."/>
            <person name="Suezawa K."/>
            <person name="Otani M."/>
            <person name="Fukuda T."/>
            <person name="Manabe T."/>
            <person name="Gomi K."/>
            <person name="Tabuchi M."/>
            <person name="Akimitsu K."/>
            <person name="Kataoka I."/>
        </authorList>
    </citation>
    <scope>NUCLEOTIDE SEQUENCE [LARGE SCALE GENOMIC DNA]</scope>
    <source>
        <strain evidence="3">cv. Fuchu</strain>
    </source>
</reference>
<keyword evidence="3" id="KW-1185">Reference proteome</keyword>
<proteinExistence type="predicted"/>
<feature type="region of interest" description="Disordered" evidence="1">
    <location>
        <begin position="1"/>
        <end position="41"/>
    </location>
</feature>
<dbReference type="PANTHER" id="PTHR33699:SF2">
    <property type="entry name" value="PATHOGENIC TYPE III EFFECTOR AVIRULENCE FACTOR AVR AVRRPT-CLEAVAGE: CLEAVAGE SITE PROTEIN-RELATED"/>
    <property type="match status" value="1"/>
</dbReference>